<dbReference type="Proteomes" id="UP001352852">
    <property type="component" value="Unassembled WGS sequence"/>
</dbReference>
<name>A0ABU7F2S6_9TELE</name>
<evidence type="ECO:0000313" key="1">
    <source>
        <dbReference type="EMBL" id="MED6292903.1"/>
    </source>
</evidence>
<keyword evidence="2" id="KW-1185">Reference proteome</keyword>
<reference evidence="1 2" key="1">
    <citation type="submission" date="2021-06" db="EMBL/GenBank/DDBJ databases">
        <authorList>
            <person name="Palmer J.M."/>
        </authorList>
    </citation>
    <scope>NUCLEOTIDE SEQUENCE [LARGE SCALE GENOMIC DNA]</scope>
    <source>
        <strain evidence="1 2">CL_MEX2019</strain>
        <tissue evidence="1">Muscle</tissue>
    </source>
</reference>
<dbReference type="EMBL" id="JAHUTJ010074036">
    <property type="protein sequence ID" value="MED6292903.1"/>
    <property type="molecule type" value="Genomic_DNA"/>
</dbReference>
<protein>
    <submittedName>
        <fullName evidence="1">Uncharacterized protein</fullName>
    </submittedName>
</protein>
<comment type="caution">
    <text evidence="1">The sequence shown here is derived from an EMBL/GenBank/DDBJ whole genome shotgun (WGS) entry which is preliminary data.</text>
</comment>
<evidence type="ECO:0000313" key="2">
    <source>
        <dbReference type="Proteomes" id="UP001352852"/>
    </source>
</evidence>
<gene>
    <name evidence="1" type="ORF">CHARACLAT_005355</name>
</gene>
<organism evidence="1 2">
    <name type="scientific">Characodon lateralis</name>
    <dbReference type="NCBI Taxonomy" id="208331"/>
    <lineage>
        <taxon>Eukaryota</taxon>
        <taxon>Metazoa</taxon>
        <taxon>Chordata</taxon>
        <taxon>Craniata</taxon>
        <taxon>Vertebrata</taxon>
        <taxon>Euteleostomi</taxon>
        <taxon>Actinopterygii</taxon>
        <taxon>Neopterygii</taxon>
        <taxon>Teleostei</taxon>
        <taxon>Neoteleostei</taxon>
        <taxon>Acanthomorphata</taxon>
        <taxon>Ovalentaria</taxon>
        <taxon>Atherinomorphae</taxon>
        <taxon>Cyprinodontiformes</taxon>
        <taxon>Goodeidae</taxon>
        <taxon>Characodon</taxon>
    </lineage>
</organism>
<proteinExistence type="predicted"/>
<sequence>MKHLTAKPCPRCSLTLQRSPLPLKIQTRQECNGAPTVRNHRIHVHTAFSSNSNPFYYVVSCPTCRAMLLSNPTFLVQMTPQLFYSVLCKDGLGAQKRVCCIFGGSEVGCEGFDVQRGEGVKENGEQFFPFLIQSSVIQTLQLFNRHYVVMLTTFTPV</sequence>
<accession>A0ABU7F2S6</accession>